<evidence type="ECO:0000256" key="1">
    <source>
        <dbReference type="ARBA" id="ARBA00009981"/>
    </source>
</evidence>
<dbReference type="Gene3D" id="6.10.250.330">
    <property type="match status" value="1"/>
</dbReference>
<accession>A0A7H0K8V0</accession>
<dbReference type="NCBIfam" id="TIGR01552">
    <property type="entry name" value="phd_fam"/>
    <property type="match status" value="1"/>
</dbReference>
<dbReference type="Gene3D" id="3.40.1620.10">
    <property type="entry name" value="YefM-like domain"/>
    <property type="match status" value="1"/>
</dbReference>
<evidence type="ECO:0000313" key="3">
    <source>
        <dbReference type="EMBL" id="MBA1834778.1"/>
    </source>
</evidence>
<dbReference type="RefSeq" id="WP_181191855.1">
    <property type="nucleotide sequence ID" value="NZ_JABFED010000002.1"/>
</dbReference>
<accession>A0A838CI66</accession>
<name>A0A7H0K8V0_9CORY</name>
<sequence>MALTVDEARENFDELMRQVTVAGKHVQIQSRVGDAVLIPAAEFRSWKETAHILGTPANARRFIRAYDQAVSR</sequence>
<dbReference type="EMBL" id="JABFEE010000002">
    <property type="protein sequence ID" value="MBA1834778.1"/>
    <property type="molecule type" value="Genomic_DNA"/>
</dbReference>
<comment type="similarity">
    <text evidence="1 2">Belongs to the phD/YefM antitoxin family.</text>
</comment>
<organism evidence="4 5">
    <name type="scientific">Corynebacterium wankanglinii</name>
    <dbReference type="NCBI Taxonomy" id="2735136"/>
    <lineage>
        <taxon>Bacteria</taxon>
        <taxon>Bacillati</taxon>
        <taxon>Actinomycetota</taxon>
        <taxon>Actinomycetes</taxon>
        <taxon>Mycobacteriales</taxon>
        <taxon>Corynebacteriaceae</taxon>
        <taxon>Corynebacterium</taxon>
    </lineage>
</organism>
<reference evidence="5 6" key="1">
    <citation type="submission" date="2020-05" db="EMBL/GenBank/DDBJ databases">
        <title>Descriptions of Corynebacterium xxxx sp. nov., Corynebacterium yyyy sp. nov. and Corynebacterium zzzz sp. nov.</title>
        <authorList>
            <person name="Zhang G."/>
        </authorList>
    </citation>
    <scope>NUCLEOTIDE SEQUENCE [LARGE SCALE GENOMIC DNA]</scope>
    <source>
        <strain evidence="5">zg-913</strain>
        <strain evidence="4">Zg-913</strain>
        <strain evidence="3">Zg-915</strain>
        <strain evidence="6">zg-915</strain>
    </source>
</reference>
<proteinExistence type="inferred from homology"/>
<gene>
    <name evidence="4" type="ORF">HMA55_04425</name>
    <name evidence="3" type="ORF">HMC16_03365</name>
</gene>
<dbReference type="AlphaFoldDB" id="A0A7H0K8V0"/>
<dbReference type="SUPFAM" id="SSF143120">
    <property type="entry name" value="YefM-like"/>
    <property type="match status" value="1"/>
</dbReference>
<comment type="function">
    <text evidence="2">Antitoxin component of a type II toxin-antitoxin (TA) system.</text>
</comment>
<evidence type="ECO:0000313" key="4">
    <source>
        <dbReference type="EMBL" id="MBA1837152.1"/>
    </source>
</evidence>
<dbReference type="InterPro" id="IPR036165">
    <property type="entry name" value="YefM-like_sf"/>
</dbReference>
<dbReference type="Pfam" id="PF02604">
    <property type="entry name" value="PhdYeFM_antitox"/>
    <property type="match status" value="1"/>
</dbReference>
<dbReference type="Proteomes" id="UP000581408">
    <property type="component" value="Unassembled WGS sequence"/>
</dbReference>
<comment type="caution">
    <text evidence="4">The sequence shown here is derived from an EMBL/GenBank/DDBJ whole genome shotgun (WGS) entry which is preliminary data.</text>
</comment>
<dbReference type="EMBL" id="JABFED010000002">
    <property type="protein sequence ID" value="MBA1837152.1"/>
    <property type="molecule type" value="Genomic_DNA"/>
</dbReference>
<protein>
    <recommendedName>
        <fullName evidence="2">Antitoxin</fullName>
    </recommendedName>
</protein>
<evidence type="ECO:0000313" key="5">
    <source>
        <dbReference type="Proteomes" id="UP000577408"/>
    </source>
</evidence>
<dbReference type="InterPro" id="IPR006442">
    <property type="entry name" value="Antitoxin_Phd/YefM"/>
</dbReference>
<evidence type="ECO:0000256" key="2">
    <source>
        <dbReference type="RuleBase" id="RU362080"/>
    </source>
</evidence>
<keyword evidence="5" id="KW-1185">Reference proteome</keyword>
<evidence type="ECO:0000313" key="6">
    <source>
        <dbReference type="Proteomes" id="UP000581408"/>
    </source>
</evidence>
<dbReference type="Proteomes" id="UP000577408">
    <property type="component" value="Unassembled WGS sequence"/>
</dbReference>